<dbReference type="InterPro" id="IPR011990">
    <property type="entry name" value="TPR-like_helical_dom_sf"/>
</dbReference>
<organism evidence="3 4">
    <name type="scientific">Candidatus Obscuribacter phosphatis</name>
    <dbReference type="NCBI Taxonomy" id="1906157"/>
    <lineage>
        <taxon>Bacteria</taxon>
        <taxon>Bacillati</taxon>
        <taxon>Candidatus Melainabacteria</taxon>
        <taxon>Candidatus Obscuribacterales</taxon>
        <taxon>Candidatus Obscuribacteraceae</taxon>
        <taxon>Candidatus Obscuribacter</taxon>
    </lineage>
</organism>
<name>A0A8J7P8F5_9BACT</name>
<dbReference type="Pfam" id="PF13424">
    <property type="entry name" value="TPR_12"/>
    <property type="match status" value="3"/>
</dbReference>
<reference evidence="3" key="1">
    <citation type="submission" date="2021-02" db="EMBL/GenBank/DDBJ databases">
        <title>Genome-Resolved Metagenomics of a Microbial Community Performing Photosynthetic Biological Nutrient Removal.</title>
        <authorList>
            <person name="Mcdaniel E.A."/>
        </authorList>
    </citation>
    <scope>NUCLEOTIDE SEQUENCE</scope>
    <source>
        <strain evidence="3">UWPOB_OBS1</strain>
    </source>
</reference>
<dbReference type="PROSITE" id="PS50005">
    <property type="entry name" value="TPR"/>
    <property type="match status" value="1"/>
</dbReference>
<gene>
    <name evidence="3" type="ORF">J0M35_11940</name>
</gene>
<dbReference type="SMART" id="SM00028">
    <property type="entry name" value="TPR"/>
    <property type="match status" value="8"/>
</dbReference>
<comment type="caution">
    <text evidence="3">The sequence shown here is derived from an EMBL/GenBank/DDBJ whole genome shotgun (WGS) entry which is preliminary data.</text>
</comment>
<dbReference type="InterPro" id="IPR019734">
    <property type="entry name" value="TPR_rpt"/>
</dbReference>
<dbReference type="PANTHER" id="PTHR10098:SF108">
    <property type="entry name" value="TETRATRICOPEPTIDE REPEAT PROTEIN 28"/>
    <property type="match status" value="1"/>
</dbReference>
<accession>A0A8J7P8F5</accession>
<dbReference type="Pfam" id="PF12770">
    <property type="entry name" value="CHAT"/>
    <property type="match status" value="1"/>
</dbReference>
<feature type="domain" description="CHAT" evidence="2">
    <location>
        <begin position="591"/>
        <end position="904"/>
    </location>
</feature>
<evidence type="ECO:0000313" key="3">
    <source>
        <dbReference type="EMBL" id="MBN8661069.1"/>
    </source>
</evidence>
<dbReference type="Gene3D" id="1.25.40.10">
    <property type="entry name" value="Tetratricopeptide repeat domain"/>
    <property type="match status" value="2"/>
</dbReference>
<dbReference type="Proteomes" id="UP000664277">
    <property type="component" value="Unassembled WGS sequence"/>
</dbReference>
<dbReference type="SUPFAM" id="SSF48452">
    <property type="entry name" value="TPR-like"/>
    <property type="match status" value="2"/>
</dbReference>
<proteinExistence type="predicted"/>
<dbReference type="InterPro" id="IPR024983">
    <property type="entry name" value="CHAT_dom"/>
</dbReference>
<sequence length="906" mass="99788">MGEESLEQKLRQIESLGESAFEKLRANEPQQAVSDLEQAIGLTEALGIERLQIVLKTYLAQAEKMLGHDEVAFRRFEEIIALTSRQEGFADLEIIARVFLAEMLKDKGEFNKALKHFEFAYNLASFIKDTASMELSAGNLGSVTFSLGNLEAACDWFKTALDLSSDKTDNLSLWLGSLGLTMSELGQFDKARQYYQDSYELAKKNGDYLTMSICRGSIGNIDFEAGSYEASSQAYEEARNLAKQAGDERREGIWLGNVGIAASRCGDQDKALLSLQEALALATTIGDKQSMAAHLDSLGDCFKAKGDPAKSSEYYLQAVELSRQIEDRMGERIYLANLARLKKEQGELNPAYEYFVQASELFDEQRGQIKADDLKTSFADRGQTLYRDLIATCLSMGKRVEALEFVGRAKSRALLDLLSNSPIDISAIASTTGGADQAIRTLIAREADLRAQIAQLERLYWKGDGGPSFSQYRGAQPSQEDTRALYGQWREVLNQLKRRHPNYAGLVSSTTLRYEEIKSLWIDGLLKDDTAIVEFFLTEEYMLAALATSEQSESPPTHMIFDQAEIAKLKSDVSTFLEMSSTEGWEVPVSLCKRLYSRLLGDLLEKVPASVKRLVLVPHGVLYHLPLAALHDGKGYLCQRYSTSYVPSVSVIPLLARNLSRRLSGRIGKLGKDKDGGASYLVSAISDYSKTRESGMVFSSRLRSSSGLEDLAYTMEEAKSIADLGKSLAQADTEVEARLITNEEVKQALPTMFGQYEVVHFAGHAVFNHEEPLASGLVLSDGSILSAASILEGNSLRTEKGFLLVLSACQTGVSVVTEGGEILGLTRALMYAGMPNLVLSLWEVADRSTSDLMQDFHMSLAGRSIKEDLAASVDSIAGALRTAQMKAIEEKQPIHAWAPFIHFGID</sequence>
<evidence type="ECO:0000259" key="2">
    <source>
        <dbReference type="Pfam" id="PF12770"/>
    </source>
</evidence>
<evidence type="ECO:0000313" key="4">
    <source>
        <dbReference type="Proteomes" id="UP000664277"/>
    </source>
</evidence>
<dbReference type="EMBL" id="JAFLCK010000016">
    <property type="protein sequence ID" value="MBN8661069.1"/>
    <property type="molecule type" value="Genomic_DNA"/>
</dbReference>
<evidence type="ECO:0000256" key="1">
    <source>
        <dbReference type="PROSITE-ProRule" id="PRU00339"/>
    </source>
</evidence>
<feature type="repeat" description="TPR" evidence="1">
    <location>
        <begin position="172"/>
        <end position="205"/>
    </location>
</feature>
<dbReference type="PANTHER" id="PTHR10098">
    <property type="entry name" value="RAPSYN-RELATED"/>
    <property type="match status" value="1"/>
</dbReference>
<protein>
    <submittedName>
        <fullName evidence="3">CHAT domain-containing protein</fullName>
    </submittedName>
</protein>
<dbReference type="AlphaFoldDB" id="A0A8J7P8F5"/>
<keyword evidence="1" id="KW-0802">TPR repeat</keyword>